<evidence type="ECO:0000256" key="2">
    <source>
        <dbReference type="ARBA" id="ARBA00022490"/>
    </source>
</evidence>
<dbReference type="Gene3D" id="2.30.130.10">
    <property type="entry name" value="PUA domain"/>
    <property type="match status" value="1"/>
</dbReference>
<dbReference type="InterPro" id="IPR029063">
    <property type="entry name" value="SAM-dependent_MTases_sf"/>
</dbReference>
<keyword evidence="2" id="KW-0963">Cytoplasm</keyword>
<feature type="domain" description="PUA" evidence="9">
    <location>
        <begin position="3"/>
        <end position="79"/>
    </location>
</feature>
<dbReference type="CDD" id="cd11572">
    <property type="entry name" value="RlmI_M_like"/>
    <property type="match status" value="1"/>
</dbReference>
<dbReference type="InterPro" id="IPR015947">
    <property type="entry name" value="PUA-like_sf"/>
</dbReference>
<dbReference type="Proteomes" id="UP000254968">
    <property type="component" value="Unassembled WGS sequence"/>
</dbReference>
<keyword evidence="7" id="KW-0694">RNA-binding</keyword>
<comment type="subcellular location">
    <subcellularLocation>
        <location evidence="1">Cytoplasm</location>
    </subcellularLocation>
</comment>
<evidence type="ECO:0000256" key="6">
    <source>
        <dbReference type="ARBA" id="ARBA00022691"/>
    </source>
</evidence>
<dbReference type="CDD" id="cd21153">
    <property type="entry name" value="PUA_RlmI"/>
    <property type="match status" value="1"/>
</dbReference>
<accession>A0A378I2C7</accession>
<comment type="similarity">
    <text evidence="8">Belongs to the methyltransferase superfamily. RlmI family.</text>
</comment>
<keyword evidence="5 10" id="KW-0808">Transferase</keyword>
<dbReference type="PANTHER" id="PTHR42873">
    <property type="entry name" value="RIBOSOMAL RNA LARGE SUBUNIT METHYLTRANSFERASE"/>
    <property type="match status" value="1"/>
</dbReference>
<reference evidence="10 11" key="1">
    <citation type="submission" date="2018-06" db="EMBL/GenBank/DDBJ databases">
        <authorList>
            <consortium name="Pathogen Informatics"/>
            <person name="Doyle S."/>
        </authorList>
    </citation>
    <scope>NUCLEOTIDE SEQUENCE [LARGE SCALE GENOMIC DNA]</scope>
    <source>
        <strain evidence="10 11">NCTC13315</strain>
    </source>
</reference>
<dbReference type="RefSeq" id="WP_115303009.1">
    <property type="nucleotide sequence ID" value="NZ_CAAAHO010000007.1"/>
</dbReference>
<dbReference type="Gene3D" id="3.30.750.80">
    <property type="entry name" value="RNA methyltransferase domain (HRMD) like"/>
    <property type="match status" value="1"/>
</dbReference>
<dbReference type="InterPro" id="IPR041532">
    <property type="entry name" value="RlmI-like_PUA"/>
</dbReference>
<dbReference type="InterPro" id="IPR036974">
    <property type="entry name" value="PUA_sf"/>
</dbReference>
<evidence type="ECO:0000256" key="8">
    <source>
        <dbReference type="ARBA" id="ARBA00038091"/>
    </source>
</evidence>
<dbReference type="GO" id="GO:0005737">
    <property type="term" value="C:cytoplasm"/>
    <property type="evidence" value="ECO:0007669"/>
    <property type="project" value="UniProtKB-SubCell"/>
</dbReference>
<dbReference type="OrthoDB" id="9805492at2"/>
<evidence type="ECO:0000256" key="5">
    <source>
        <dbReference type="ARBA" id="ARBA00022679"/>
    </source>
</evidence>
<keyword evidence="4 10" id="KW-0489">Methyltransferase</keyword>
<dbReference type="SUPFAM" id="SSF53335">
    <property type="entry name" value="S-adenosyl-L-methionine-dependent methyltransferases"/>
    <property type="match status" value="1"/>
</dbReference>
<dbReference type="AlphaFoldDB" id="A0A378I2C7"/>
<protein>
    <submittedName>
        <fullName evidence="10">SAM-dependent methyltransferase</fullName>
        <ecNumber evidence="10">2.1.1.191</ecNumber>
    </submittedName>
</protein>
<proteinExistence type="inferred from homology"/>
<dbReference type="CDD" id="cd02440">
    <property type="entry name" value="AdoMet_MTases"/>
    <property type="match status" value="1"/>
</dbReference>
<dbReference type="GO" id="GO:0003723">
    <property type="term" value="F:RNA binding"/>
    <property type="evidence" value="ECO:0007669"/>
    <property type="project" value="UniProtKB-KW"/>
</dbReference>
<dbReference type="Pfam" id="PF10672">
    <property type="entry name" value="Methyltrans_SAM"/>
    <property type="match status" value="1"/>
</dbReference>
<evidence type="ECO:0000256" key="7">
    <source>
        <dbReference type="ARBA" id="ARBA00022884"/>
    </source>
</evidence>
<organism evidence="10 11">
    <name type="scientific">Legionella beliardensis</name>
    <dbReference type="NCBI Taxonomy" id="91822"/>
    <lineage>
        <taxon>Bacteria</taxon>
        <taxon>Pseudomonadati</taxon>
        <taxon>Pseudomonadota</taxon>
        <taxon>Gammaproteobacteria</taxon>
        <taxon>Legionellales</taxon>
        <taxon>Legionellaceae</taxon>
        <taxon>Legionella</taxon>
    </lineage>
</organism>
<evidence type="ECO:0000313" key="11">
    <source>
        <dbReference type="Proteomes" id="UP000254968"/>
    </source>
</evidence>
<dbReference type="EMBL" id="UGNV01000001">
    <property type="protein sequence ID" value="STX29329.1"/>
    <property type="molecule type" value="Genomic_DNA"/>
</dbReference>
<evidence type="ECO:0000313" key="10">
    <source>
        <dbReference type="EMBL" id="STX29329.1"/>
    </source>
</evidence>
<evidence type="ECO:0000256" key="1">
    <source>
        <dbReference type="ARBA" id="ARBA00004496"/>
    </source>
</evidence>
<dbReference type="InterPro" id="IPR019614">
    <property type="entry name" value="SAM-dep_methyl-trfase"/>
</dbReference>
<dbReference type="GO" id="GO:0008168">
    <property type="term" value="F:methyltransferase activity"/>
    <property type="evidence" value="ECO:0007669"/>
    <property type="project" value="UniProtKB-KW"/>
</dbReference>
<gene>
    <name evidence="10" type="primary">rlmI</name>
    <name evidence="10" type="ORF">NCTC13315_01868</name>
</gene>
<dbReference type="PROSITE" id="PS50890">
    <property type="entry name" value="PUA"/>
    <property type="match status" value="1"/>
</dbReference>
<dbReference type="PANTHER" id="PTHR42873:SF1">
    <property type="entry name" value="S-ADENOSYLMETHIONINE-DEPENDENT METHYLTRANSFERASE DOMAIN-CONTAINING PROTEIN"/>
    <property type="match status" value="1"/>
</dbReference>
<dbReference type="Gene3D" id="3.40.50.150">
    <property type="entry name" value="Vaccinia Virus protein VP39"/>
    <property type="match status" value="1"/>
</dbReference>
<dbReference type="EC" id="2.1.1.191" evidence="10"/>
<evidence type="ECO:0000256" key="4">
    <source>
        <dbReference type="ARBA" id="ARBA00022603"/>
    </source>
</evidence>
<name>A0A378I2C7_9GAMM</name>
<keyword evidence="3" id="KW-0698">rRNA processing</keyword>
<evidence type="ECO:0000256" key="3">
    <source>
        <dbReference type="ARBA" id="ARBA00022552"/>
    </source>
</evidence>
<dbReference type="SUPFAM" id="SSF88697">
    <property type="entry name" value="PUA domain-like"/>
    <property type="match status" value="1"/>
</dbReference>
<sequence>MKPVVYLHPEKQHAMLRGHPWIFPKAISKVKGNPQTGNLVHVYNLNDELLGIGIYNEHSLYRVRILAQAWEISTDFTLNKLIQLRLEQALIIRQALHLPNEFTTAFRLFNSEADGLSGLTIDYFNGICVVSSSAFWVEAHKKDITTIIKQTCHCQELVWLAQRKPLNQDGWQVNEEEAKEIKTEVLEAGVRYQVNFAQAQKTGLFIDQRENHQRIANLAKGKTVLDLYTYTGGFALHAAQAGATKVTAVDSSAQAIEQAKQNAIINNITTIEFITGDARDYLSNASDYDLIVLDPPKLVPSQQHLQRAKNYYRFLHRELFKVMRSGSLLMTCNCSAALSTTEFVNLVNMQALAVQKQVRVLGTFGPASCHPTLPAFPEGHYLTAVLVAVI</sequence>
<dbReference type="GO" id="GO:0032259">
    <property type="term" value="P:methylation"/>
    <property type="evidence" value="ECO:0007669"/>
    <property type="project" value="UniProtKB-KW"/>
</dbReference>
<dbReference type="GO" id="GO:0006364">
    <property type="term" value="P:rRNA processing"/>
    <property type="evidence" value="ECO:0007669"/>
    <property type="project" value="UniProtKB-KW"/>
</dbReference>
<keyword evidence="11" id="KW-1185">Reference proteome</keyword>
<dbReference type="Pfam" id="PF17785">
    <property type="entry name" value="PUA_3"/>
    <property type="match status" value="1"/>
</dbReference>
<dbReference type="InterPro" id="IPR002478">
    <property type="entry name" value="PUA"/>
</dbReference>
<keyword evidence="6" id="KW-0949">S-adenosyl-L-methionine</keyword>
<evidence type="ECO:0000259" key="9">
    <source>
        <dbReference type="SMART" id="SM00359"/>
    </source>
</evidence>
<dbReference type="SMART" id="SM00359">
    <property type="entry name" value="PUA"/>
    <property type="match status" value="1"/>
</dbReference>